<sequence length="108" mass="11590">MRTLHGLPQLSGSRVNPVTVWNDAPARVQDLRVSERTVVCVIKPGSRKGPAVEVADDGTLTLFVREPAIDGKANKAAVALLAEYLDVPKSTVRLVAGQTSRLKRFSVG</sequence>
<dbReference type="AlphaFoldDB" id="A0A4R8RIA6"/>
<keyword evidence="3" id="KW-1185">Reference proteome</keyword>
<protein>
    <submittedName>
        <fullName evidence="2">Uncharacterized protein</fullName>
    </submittedName>
</protein>
<organism evidence="2 3">
    <name type="scientific">Mycobacteroides franklinii</name>
    <dbReference type="NCBI Taxonomy" id="948102"/>
    <lineage>
        <taxon>Bacteria</taxon>
        <taxon>Bacillati</taxon>
        <taxon>Actinomycetota</taxon>
        <taxon>Actinomycetes</taxon>
        <taxon>Mycobacteriales</taxon>
        <taxon>Mycobacteriaceae</taxon>
        <taxon>Mycobacteroides</taxon>
    </lineage>
</organism>
<accession>A0A4R8RIA6</accession>
<dbReference type="NCBIfam" id="TIGR00251">
    <property type="entry name" value="DUF167 family protein"/>
    <property type="match status" value="1"/>
</dbReference>
<dbReference type="InterPro" id="IPR036591">
    <property type="entry name" value="YggU-like_sf"/>
</dbReference>
<evidence type="ECO:0000256" key="1">
    <source>
        <dbReference type="ARBA" id="ARBA00010364"/>
    </source>
</evidence>
<evidence type="ECO:0000313" key="3">
    <source>
        <dbReference type="Proteomes" id="UP000295165"/>
    </source>
</evidence>
<reference evidence="2 3" key="1">
    <citation type="journal article" date="2019" name="Sci. Rep.">
        <title>Extended insight into the Mycobacterium chelonae-abscessus complex through whole genome sequencing of Mycobacterium salmoniphilum outbreak and Mycobacterium salmoniphilum-like strains.</title>
        <authorList>
            <person name="Behra P.R.K."/>
            <person name="Das S."/>
            <person name="Pettersson B.M.F."/>
            <person name="Shirreff L."/>
            <person name="DuCote T."/>
            <person name="Jacobsson K.G."/>
            <person name="Ennis D.G."/>
            <person name="Kirsebom L.A."/>
        </authorList>
    </citation>
    <scope>NUCLEOTIDE SEQUENCE [LARGE SCALE GENOMIC DNA]</scope>
    <source>
        <strain evidence="2 3">CCUG 63697</strain>
    </source>
</reference>
<proteinExistence type="inferred from homology"/>
<dbReference type="SMART" id="SM01152">
    <property type="entry name" value="DUF167"/>
    <property type="match status" value="1"/>
</dbReference>
<dbReference type="Pfam" id="PF02594">
    <property type="entry name" value="DUF167"/>
    <property type="match status" value="1"/>
</dbReference>
<dbReference type="EMBL" id="PECC01000026">
    <property type="protein sequence ID" value="TDZ52647.1"/>
    <property type="molecule type" value="Genomic_DNA"/>
</dbReference>
<evidence type="ECO:0000313" key="2">
    <source>
        <dbReference type="EMBL" id="TDZ52647.1"/>
    </source>
</evidence>
<dbReference type="SUPFAM" id="SSF69786">
    <property type="entry name" value="YggU-like"/>
    <property type="match status" value="1"/>
</dbReference>
<dbReference type="Gene3D" id="3.30.1200.10">
    <property type="entry name" value="YggU-like"/>
    <property type="match status" value="1"/>
</dbReference>
<comment type="caution">
    <text evidence="2">The sequence shown here is derived from an EMBL/GenBank/DDBJ whole genome shotgun (WGS) entry which is preliminary data.</text>
</comment>
<dbReference type="InterPro" id="IPR003746">
    <property type="entry name" value="DUF167"/>
</dbReference>
<gene>
    <name evidence="2" type="ORF">CCUG63697_01131</name>
</gene>
<dbReference type="Proteomes" id="UP000295165">
    <property type="component" value="Unassembled WGS sequence"/>
</dbReference>
<comment type="similarity">
    <text evidence="1">Belongs to the UPF0235 family.</text>
</comment>
<name>A0A4R8RIA6_9MYCO</name>